<keyword evidence="18" id="KW-1185">Reference proteome</keyword>
<evidence type="ECO:0000256" key="9">
    <source>
        <dbReference type="ARBA" id="ARBA00022963"/>
    </source>
</evidence>
<dbReference type="AlphaFoldDB" id="A0A2T6ZLJ2"/>
<dbReference type="Pfam" id="PF01764">
    <property type="entry name" value="Lipase_3"/>
    <property type="match status" value="1"/>
</dbReference>
<evidence type="ECO:0000256" key="3">
    <source>
        <dbReference type="ARBA" id="ARBA00022475"/>
    </source>
</evidence>
<keyword evidence="12" id="KW-0472">Membrane</keyword>
<evidence type="ECO:0000256" key="12">
    <source>
        <dbReference type="ARBA" id="ARBA00023136"/>
    </source>
</evidence>
<name>A0A2T6ZLJ2_TUBBO</name>
<dbReference type="InterPro" id="IPR029058">
    <property type="entry name" value="AB_hydrolase_fold"/>
</dbReference>
<dbReference type="EMBL" id="NESQ01000191">
    <property type="protein sequence ID" value="PUU76326.1"/>
    <property type="molecule type" value="Genomic_DNA"/>
</dbReference>
<accession>A0A2T6ZLJ2</accession>
<feature type="compositionally biased region" description="Basic and acidic residues" evidence="15">
    <location>
        <begin position="354"/>
        <end position="372"/>
    </location>
</feature>
<proteinExistence type="predicted"/>
<dbReference type="GO" id="GO:0005886">
    <property type="term" value="C:plasma membrane"/>
    <property type="evidence" value="ECO:0007669"/>
    <property type="project" value="UniProtKB-SubCell"/>
</dbReference>
<evidence type="ECO:0000256" key="14">
    <source>
        <dbReference type="ARBA" id="ARBA00026104"/>
    </source>
</evidence>
<keyword evidence="8" id="KW-0106">Calcium</keyword>
<dbReference type="Proteomes" id="UP000244722">
    <property type="component" value="Unassembled WGS sequence"/>
</dbReference>
<feature type="domain" description="Fungal lipase-type" evidence="16">
    <location>
        <begin position="653"/>
        <end position="810"/>
    </location>
</feature>
<dbReference type="GO" id="GO:0046340">
    <property type="term" value="P:diacylglycerol catabolic process"/>
    <property type="evidence" value="ECO:0007669"/>
    <property type="project" value="TreeGrafter"/>
</dbReference>
<keyword evidence="4" id="KW-0597">Phosphoprotein</keyword>
<evidence type="ECO:0000256" key="1">
    <source>
        <dbReference type="ARBA" id="ARBA00001913"/>
    </source>
</evidence>
<evidence type="ECO:0000256" key="4">
    <source>
        <dbReference type="ARBA" id="ARBA00022553"/>
    </source>
</evidence>
<dbReference type="STRING" id="42251.A0A2T6ZLJ2"/>
<keyword evidence="5" id="KW-0812">Transmembrane</keyword>
<dbReference type="Gene3D" id="3.40.50.1820">
    <property type="entry name" value="alpha/beta hydrolase"/>
    <property type="match status" value="1"/>
</dbReference>
<evidence type="ECO:0000313" key="18">
    <source>
        <dbReference type="Proteomes" id="UP000244722"/>
    </source>
</evidence>
<keyword evidence="6" id="KW-0479">Metal-binding</keyword>
<evidence type="ECO:0000256" key="5">
    <source>
        <dbReference type="ARBA" id="ARBA00022692"/>
    </source>
</evidence>
<evidence type="ECO:0000313" key="17">
    <source>
        <dbReference type="EMBL" id="PUU76326.1"/>
    </source>
</evidence>
<dbReference type="GO" id="GO:0016298">
    <property type="term" value="F:lipase activity"/>
    <property type="evidence" value="ECO:0007669"/>
    <property type="project" value="TreeGrafter"/>
</dbReference>
<dbReference type="SUPFAM" id="SSF53474">
    <property type="entry name" value="alpha/beta-Hydrolases"/>
    <property type="match status" value="1"/>
</dbReference>
<evidence type="ECO:0000256" key="11">
    <source>
        <dbReference type="ARBA" id="ARBA00023098"/>
    </source>
</evidence>
<feature type="region of interest" description="Disordered" evidence="15">
    <location>
        <begin position="278"/>
        <end position="530"/>
    </location>
</feature>
<dbReference type="OrthoDB" id="438440at2759"/>
<dbReference type="EC" id="3.1.1.116" evidence="14"/>
<dbReference type="InterPro" id="IPR002921">
    <property type="entry name" value="Fungal_lipase-type"/>
</dbReference>
<evidence type="ECO:0000256" key="10">
    <source>
        <dbReference type="ARBA" id="ARBA00022989"/>
    </source>
</evidence>
<evidence type="ECO:0000256" key="13">
    <source>
        <dbReference type="ARBA" id="ARBA00024531"/>
    </source>
</evidence>
<comment type="subcellular location">
    <subcellularLocation>
        <location evidence="2">Cell membrane</location>
        <topology evidence="2">Multi-pass membrane protein</topology>
    </subcellularLocation>
</comment>
<organism evidence="17 18">
    <name type="scientific">Tuber borchii</name>
    <name type="common">White truffle</name>
    <dbReference type="NCBI Taxonomy" id="42251"/>
    <lineage>
        <taxon>Eukaryota</taxon>
        <taxon>Fungi</taxon>
        <taxon>Dikarya</taxon>
        <taxon>Ascomycota</taxon>
        <taxon>Pezizomycotina</taxon>
        <taxon>Pezizomycetes</taxon>
        <taxon>Pezizales</taxon>
        <taxon>Tuberaceae</taxon>
        <taxon>Tuber</taxon>
    </lineage>
</organism>
<keyword evidence="7" id="KW-0378">Hydrolase</keyword>
<dbReference type="PANTHER" id="PTHR45792">
    <property type="entry name" value="DIACYLGLYCEROL LIPASE HOMOLOG-RELATED"/>
    <property type="match status" value="1"/>
</dbReference>
<dbReference type="GO" id="GO:0046872">
    <property type="term" value="F:metal ion binding"/>
    <property type="evidence" value="ECO:0007669"/>
    <property type="project" value="UniProtKB-KW"/>
</dbReference>
<evidence type="ECO:0000256" key="8">
    <source>
        <dbReference type="ARBA" id="ARBA00022837"/>
    </source>
</evidence>
<evidence type="ECO:0000256" key="2">
    <source>
        <dbReference type="ARBA" id="ARBA00004651"/>
    </source>
</evidence>
<keyword evidence="10" id="KW-1133">Transmembrane helix</keyword>
<evidence type="ECO:0000256" key="7">
    <source>
        <dbReference type="ARBA" id="ARBA00022801"/>
    </source>
</evidence>
<comment type="catalytic activity">
    <reaction evidence="13">
        <text>a 1,2-diacyl-sn-glycerol + H2O = a 2-acylglycerol + a fatty acid + H(+)</text>
        <dbReference type="Rhea" id="RHEA:33275"/>
        <dbReference type="ChEBI" id="CHEBI:15377"/>
        <dbReference type="ChEBI" id="CHEBI:15378"/>
        <dbReference type="ChEBI" id="CHEBI:17389"/>
        <dbReference type="ChEBI" id="CHEBI:17815"/>
        <dbReference type="ChEBI" id="CHEBI:28868"/>
        <dbReference type="EC" id="3.1.1.116"/>
    </reaction>
    <physiologicalReaction direction="left-to-right" evidence="13">
        <dbReference type="Rhea" id="RHEA:33276"/>
    </physiologicalReaction>
</comment>
<evidence type="ECO:0000256" key="6">
    <source>
        <dbReference type="ARBA" id="ARBA00022723"/>
    </source>
</evidence>
<dbReference type="InterPro" id="IPR052214">
    <property type="entry name" value="DAG_Lipase-Related"/>
</dbReference>
<comment type="cofactor">
    <cofactor evidence="1">
        <name>Ca(2+)</name>
        <dbReference type="ChEBI" id="CHEBI:29108"/>
    </cofactor>
</comment>
<dbReference type="CDD" id="cd00519">
    <property type="entry name" value="Lipase_3"/>
    <property type="match status" value="1"/>
</dbReference>
<keyword evidence="11" id="KW-0443">Lipid metabolism</keyword>
<reference evidence="17 18" key="1">
    <citation type="submission" date="2017-04" db="EMBL/GenBank/DDBJ databases">
        <title>Draft genome sequence of Tuber borchii Vittad., a whitish edible truffle.</title>
        <authorList>
            <consortium name="DOE Joint Genome Institute"/>
            <person name="Murat C."/>
            <person name="Kuo A."/>
            <person name="Barry K.W."/>
            <person name="Clum A."/>
            <person name="Dockter R.B."/>
            <person name="Fauchery L."/>
            <person name="Iotti M."/>
            <person name="Kohler A."/>
            <person name="Labutti K."/>
            <person name="Lindquist E.A."/>
            <person name="Lipzen A."/>
            <person name="Ohm R.A."/>
            <person name="Wang M."/>
            <person name="Grigoriev I.V."/>
            <person name="Zambonelli A."/>
            <person name="Martin F.M."/>
        </authorList>
    </citation>
    <scope>NUCLEOTIDE SEQUENCE [LARGE SCALE GENOMIC DNA]</scope>
    <source>
        <strain evidence="17 18">Tbo3840</strain>
    </source>
</reference>
<feature type="compositionally biased region" description="Polar residues" evidence="15">
    <location>
        <begin position="494"/>
        <end position="510"/>
    </location>
</feature>
<sequence length="1101" mass="119146">MSLIARIAAEEEEPPPATSITSTNVVMPTTHTSSGPTLLPAPVASLVSLISRSTTASIRLGSIIGGTVLDSARLGTLTGLEIGRAAAEGVLARAGRDVRDDGWTDRSINFVRSSISLTQLLLSAGFEIGLTTLTTVSGLAETYALTLDSIFGSTESSRAISAIVALIKKEIEESEAGEGKVGVSDLVIGLSCFAILQMKTRKRRELEIKMDLEWDEVVEDIAGGARRNENTAVAVRGQASGDETGGLPPALMFQSFPESADISVTTSSTTTNTTTIEVIGSNPPDFAPPPDAVVLSESSQHDTSRPHYRIVYETTTKKSSNKRMKREEGVFVETPSEEQGRILGEVDAPPPLPPKEKGQGKRGTKSSDELQPRGRSGSAGVLDVPIEANQRKRITALSNSSGGPKRSKERSKDKEGRRSSKRPVAQGKEKKKKHLPSQSFLPLGKPKEPSSGRDLLLRPGPPELRFIESRARTSSRGGILRRESSVSTSSGTSNVQQRDSLLGRASTSPHLGQADNHMPPGHSRNGSYTPSIYTIHTSHSQTSLLLESSTPLVFPSGHLIKNLSKYMRFASASYGQKFLRLFGIGDAPAAFPATANHHAEHHSFSYHTSLPVDTILLSSFTDPGGGYDTDGEVNTGIPLVHFVAVDHGAQAVVVTCRGTLGLEDVLTDLTCEYADLWLRGTKYRAHKGMLNSALLLIKKDSRLLNTIKSSLENFPGYGLVLCGHSLGGGVAAILAILLSAPSGSSPGLYTTTNAYIQLLHSSSLRIPEGRQIHCYAYGPPACISEPLRRRTCSLITSVVNGNDCIPTLSFGIIRDFWTVAVAFKTDTQGTKAEIRSRILQGLTSGNVSGIMGDGDDWAWSVVKTCRAGMLSEKLAPPGKVYKVQGERVFIKNEGGGGNGGMKSKWRVKGWRVRDVERWFGEVGFGGGMFGDHNPGEYEQPPLTPLVEEKFCMNNRVAWAQLVAQVYACLGLSGDGVDRVMVYVAGEEEEEAVGPPDEMMIGEFYISWERFWVRQALFNLTIHIAAGELVVLQHQSSFRSGLQNRCKFSGGYFSGLRKMVEGWYWVRERLRCDFVLDDVLHYLNEVAVKMLSQEKSVIASGR</sequence>
<keyword evidence="3" id="KW-1003">Cell membrane</keyword>
<comment type="caution">
    <text evidence="17">The sequence shown here is derived from an EMBL/GenBank/DDBJ whole genome shotgun (WGS) entry which is preliminary data.</text>
</comment>
<protein>
    <recommendedName>
        <fullName evidence="14">sn-1-specific diacylglycerol lipase</fullName>
        <ecNumber evidence="14">3.1.1.116</ecNumber>
    </recommendedName>
</protein>
<evidence type="ECO:0000259" key="16">
    <source>
        <dbReference type="Pfam" id="PF01764"/>
    </source>
</evidence>
<dbReference type="PANTHER" id="PTHR45792:SF7">
    <property type="entry name" value="PUTATIVE (AFU_ORTHOLOGUE AFUA_6G02710)-RELATED"/>
    <property type="match status" value="1"/>
</dbReference>
<keyword evidence="9" id="KW-0442">Lipid degradation</keyword>
<gene>
    <name evidence="17" type="ORF">B9Z19DRAFT_1129852</name>
</gene>
<feature type="region of interest" description="Disordered" evidence="15">
    <location>
        <begin position="1"/>
        <end position="23"/>
    </location>
</feature>
<evidence type="ECO:0000256" key="15">
    <source>
        <dbReference type="SAM" id="MobiDB-lite"/>
    </source>
</evidence>
<dbReference type="GO" id="GO:0019369">
    <property type="term" value="P:arachidonate metabolic process"/>
    <property type="evidence" value="ECO:0007669"/>
    <property type="project" value="TreeGrafter"/>
</dbReference>